<evidence type="ECO:0000256" key="7">
    <source>
        <dbReference type="ARBA" id="ARBA00022857"/>
    </source>
</evidence>
<keyword evidence="8" id="KW-0560">Oxidoreductase</keyword>
<dbReference type="InterPro" id="IPR036188">
    <property type="entry name" value="FAD/NAD-bd_sf"/>
</dbReference>
<dbReference type="RefSeq" id="WP_315730586.1">
    <property type="nucleotide sequence ID" value="NZ_JAVYII010000001.1"/>
</dbReference>
<reference evidence="13 14" key="1">
    <citation type="submission" date="2023-08" db="EMBL/GenBank/DDBJ databases">
        <title>Nocardioides seae sp. nov., a bacterium isolated from a soil.</title>
        <authorList>
            <person name="Wang X."/>
        </authorList>
    </citation>
    <scope>NUCLEOTIDE SEQUENCE [LARGE SCALE GENOMIC DNA]</scope>
    <source>
        <strain evidence="13 14">YZH12</strain>
    </source>
</reference>
<dbReference type="Pfam" id="PF07992">
    <property type="entry name" value="Pyr_redox_2"/>
    <property type="match status" value="1"/>
</dbReference>
<keyword evidence="7" id="KW-0521">NADP</keyword>
<evidence type="ECO:0000256" key="6">
    <source>
        <dbReference type="ARBA" id="ARBA00022827"/>
    </source>
</evidence>
<dbReference type="InterPro" id="IPR017896">
    <property type="entry name" value="4Fe4S_Fe-S-bd"/>
</dbReference>
<dbReference type="SUPFAM" id="SSF54862">
    <property type="entry name" value="4Fe-4S ferredoxins"/>
    <property type="match status" value="1"/>
</dbReference>
<evidence type="ECO:0000256" key="3">
    <source>
        <dbReference type="ARBA" id="ARBA00013223"/>
    </source>
</evidence>
<evidence type="ECO:0000259" key="12">
    <source>
        <dbReference type="PROSITE" id="PS51379"/>
    </source>
</evidence>
<dbReference type="CDD" id="cd04410">
    <property type="entry name" value="DMSOR_beta-like"/>
    <property type="match status" value="1"/>
</dbReference>
<dbReference type="EC" id="1.18.1.2" evidence="3"/>
<dbReference type="PANTHER" id="PTHR48467:SF1">
    <property type="entry name" value="GLUTAMATE SYNTHASE 1 [NADH], CHLOROPLASTIC-LIKE"/>
    <property type="match status" value="1"/>
</dbReference>
<dbReference type="InterPro" id="IPR055275">
    <property type="entry name" value="Ferredox_Rdtase"/>
</dbReference>
<dbReference type="Pfam" id="PF00037">
    <property type="entry name" value="Fer4"/>
    <property type="match status" value="1"/>
</dbReference>
<protein>
    <recommendedName>
        <fullName evidence="3">ferredoxin--NADP(+) reductase</fullName>
        <ecNumber evidence="3">1.18.1.2</ecNumber>
    </recommendedName>
</protein>
<dbReference type="PRINTS" id="PR00419">
    <property type="entry name" value="ADXRDTASE"/>
</dbReference>
<keyword evidence="14" id="KW-1185">Reference proteome</keyword>
<feature type="domain" description="4Fe-4S ferredoxin-type" evidence="12">
    <location>
        <begin position="37"/>
        <end position="66"/>
    </location>
</feature>
<gene>
    <name evidence="13" type="ORF">RDV89_01010</name>
</gene>
<evidence type="ECO:0000313" key="14">
    <source>
        <dbReference type="Proteomes" id="UP001268542"/>
    </source>
</evidence>
<dbReference type="SUPFAM" id="SSF51971">
    <property type="entry name" value="Nucleotide-binding domain"/>
    <property type="match status" value="1"/>
</dbReference>
<comment type="catalytic activity">
    <reaction evidence="11">
        <text>2 reduced [2Fe-2S]-[ferredoxin] + NADP(+) + H(+) = 2 oxidized [2Fe-2S]-[ferredoxin] + NADPH</text>
        <dbReference type="Rhea" id="RHEA:20125"/>
        <dbReference type="Rhea" id="RHEA-COMP:10000"/>
        <dbReference type="Rhea" id="RHEA-COMP:10001"/>
        <dbReference type="ChEBI" id="CHEBI:15378"/>
        <dbReference type="ChEBI" id="CHEBI:33737"/>
        <dbReference type="ChEBI" id="CHEBI:33738"/>
        <dbReference type="ChEBI" id="CHEBI:57783"/>
        <dbReference type="ChEBI" id="CHEBI:58349"/>
        <dbReference type="EC" id="1.18.1.2"/>
    </reaction>
</comment>
<evidence type="ECO:0000256" key="10">
    <source>
        <dbReference type="ARBA" id="ARBA00023014"/>
    </source>
</evidence>
<keyword evidence="9" id="KW-0408">Iron</keyword>
<dbReference type="InterPro" id="IPR017900">
    <property type="entry name" value="4Fe4S_Fe_S_CS"/>
</dbReference>
<keyword evidence="6" id="KW-0274">FAD</keyword>
<dbReference type="Gene3D" id="3.40.50.720">
    <property type="entry name" value="NAD(P)-binding Rossmann-like Domain"/>
    <property type="match status" value="1"/>
</dbReference>
<comment type="cofactor">
    <cofactor evidence="1">
        <name>FAD</name>
        <dbReference type="ChEBI" id="CHEBI:57692"/>
    </cofactor>
</comment>
<dbReference type="PROSITE" id="PS51379">
    <property type="entry name" value="4FE4S_FER_2"/>
    <property type="match status" value="2"/>
</dbReference>
<accession>A0ABU3PR18</accession>
<dbReference type="Gene3D" id="3.30.70.20">
    <property type="match status" value="1"/>
</dbReference>
<evidence type="ECO:0000256" key="5">
    <source>
        <dbReference type="ARBA" id="ARBA00022723"/>
    </source>
</evidence>
<dbReference type="EMBL" id="JAVYII010000001">
    <property type="protein sequence ID" value="MDT9591626.1"/>
    <property type="molecule type" value="Genomic_DNA"/>
</dbReference>
<evidence type="ECO:0000256" key="8">
    <source>
        <dbReference type="ARBA" id="ARBA00023002"/>
    </source>
</evidence>
<keyword evidence="10" id="KW-0411">Iron-sulfur</keyword>
<proteinExistence type="inferred from homology"/>
<feature type="domain" description="4Fe-4S ferredoxin-type" evidence="12">
    <location>
        <begin position="1"/>
        <end position="29"/>
    </location>
</feature>
<keyword evidence="5" id="KW-0479">Metal-binding</keyword>
<dbReference type="PANTHER" id="PTHR48467">
    <property type="entry name" value="GLUTAMATE SYNTHASE 1 [NADH], CHLOROPLASTIC-LIKE"/>
    <property type="match status" value="1"/>
</dbReference>
<evidence type="ECO:0000256" key="2">
    <source>
        <dbReference type="ARBA" id="ARBA00008312"/>
    </source>
</evidence>
<evidence type="ECO:0000313" key="13">
    <source>
        <dbReference type="EMBL" id="MDT9591626.1"/>
    </source>
</evidence>
<comment type="similarity">
    <text evidence="2">Belongs to the ferredoxin--NADP reductase type 1 family.</text>
</comment>
<name>A0ABU3PR18_9ACTN</name>
<dbReference type="InterPro" id="IPR021163">
    <property type="entry name" value="Ferredox_Rdtase_adrenod"/>
</dbReference>
<sequence length="552" mass="58837">MTYVITRSCCNDASCVPVCPVNCIHPTPDEPDYGTAEMLYIDPDGCIECGACVDACPVSAIYADYELEGDAVRFEEINARYFSDPAHTGYDETPPNPERRDFSGFEGTLRVAVVGTGPAAFYAVEELTTQRGLTVEVDMFERLPTPYGLVRYGIAPDHQDTKAVGDAFATLLRKQNVRLFLNTEVGASVTHDQLAERYHAVVYAVGAMHDRRLGIEGEDLPGSHSATSFVAWYNGHPDYAHLDFDLSSERVVVLGNGNVALDVARVLTQDPEALARTDIADHALEALRASKVREVVVVGRRGAAQAAFTSPELLGLRGAEGVRVVVAADEVADVATTDVAAETKVELLQEIAEGADGAGTSGGSGERDVLLRFLASPTALLGDDHVEAVRLERNDLVEAEGIVRAVGSGETEDLACGLVLRSVGYRGAPVAGLPFDEERAVVPNTDGRVLDGDEAVPGVYVTGWIKRGPSGVVGTNKACARESVGALFDDLMAGRLGEPSGDDVAELLEDSVDVGGWRALDDHERRQGREQGRPRVKVVDVAAMLSTARASA</sequence>
<evidence type="ECO:0000256" key="1">
    <source>
        <dbReference type="ARBA" id="ARBA00001974"/>
    </source>
</evidence>
<dbReference type="Proteomes" id="UP001268542">
    <property type="component" value="Unassembled WGS sequence"/>
</dbReference>
<dbReference type="PIRSF" id="PIRSF000362">
    <property type="entry name" value="FNR"/>
    <property type="match status" value="1"/>
</dbReference>
<evidence type="ECO:0000256" key="4">
    <source>
        <dbReference type="ARBA" id="ARBA00022630"/>
    </source>
</evidence>
<evidence type="ECO:0000256" key="9">
    <source>
        <dbReference type="ARBA" id="ARBA00023004"/>
    </source>
</evidence>
<organism evidence="13 14">
    <name type="scientific">Nocardioides imazamoxiresistens</name>
    <dbReference type="NCBI Taxonomy" id="3231893"/>
    <lineage>
        <taxon>Bacteria</taxon>
        <taxon>Bacillati</taxon>
        <taxon>Actinomycetota</taxon>
        <taxon>Actinomycetes</taxon>
        <taxon>Propionibacteriales</taxon>
        <taxon>Nocardioidaceae</taxon>
        <taxon>Nocardioides</taxon>
    </lineage>
</organism>
<evidence type="ECO:0000256" key="11">
    <source>
        <dbReference type="ARBA" id="ARBA00047776"/>
    </source>
</evidence>
<dbReference type="PROSITE" id="PS00198">
    <property type="entry name" value="4FE4S_FER_1"/>
    <property type="match status" value="1"/>
</dbReference>
<comment type="caution">
    <text evidence="13">The sequence shown here is derived from an EMBL/GenBank/DDBJ whole genome shotgun (WGS) entry which is preliminary data.</text>
</comment>
<dbReference type="Gene3D" id="3.50.50.60">
    <property type="entry name" value="FAD/NAD(P)-binding domain"/>
    <property type="match status" value="1"/>
</dbReference>
<dbReference type="InterPro" id="IPR023753">
    <property type="entry name" value="FAD/NAD-binding_dom"/>
</dbReference>
<keyword evidence="4" id="KW-0285">Flavoprotein</keyword>